<evidence type="ECO:0000313" key="3">
    <source>
        <dbReference type="EMBL" id="QXJ24649.1"/>
    </source>
</evidence>
<dbReference type="PROSITE" id="PS51257">
    <property type="entry name" value="PROKAR_LIPOPROTEIN"/>
    <property type="match status" value="1"/>
</dbReference>
<evidence type="ECO:0000256" key="2">
    <source>
        <dbReference type="SAM" id="SignalP"/>
    </source>
</evidence>
<reference evidence="3" key="1">
    <citation type="submission" date="2020-07" db="EMBL/GenBank/DDBJ databases">
        <authorList>
            <person name="Tarantini F.S."/>
            <person name="Hong K.W."/>
            <person name="Chan K.G."/>
        </authorList>
    </citation>
    <scope>NUCLEOTIDE SEQUENCE</scope>
    <source>
        <strain evidence="3">32-07</strain>
    </source>
</reference>
<sequence>MAGPYARLSWVVALACTSALTACDGDSRVTKPPHSLASPTASAPPSSAAPSTAPPADKDPAGEHLVLRWRETGGFVGKGGPGSLPDFSLYSTGRAVVASGGDPVEYRLKPAALRRLLDEARAAGLGRSHTTGSGQVADAITLEFTFGDATTKIIQPESQSDPAVRFRERLDPRGWPAADLAAPRRSYSPARVAILAGEGADGTVKSWPLSPLGKGEQSAGGICTLAPAAKVPDTRPGIAWRSQGKTYSVRLRPLLPGESTCRDIA</sequence>
<feature type="region of interest" description="Disordered" evidence="1">
    <location>
        <begin position="26"/>
        <end position="60"/>
    </location>
</feature>
<name>A0ABX8R2J0_9ACTN</name>
<feature type="chain" id="PRO_5046798758" description="Lipoprotein" evidence="2">
    <location>
        <begin position="22"/>
        <end position="265"/>
    </location>
</feature>
<feature type="signal peptide" evidence="2">
    <location>
        <begin position="1"/>
        <end position="21"/>
    </location>
</feature>
<dbReference type="RefSeq" id="WP_231330538.1">
    <property type="nucleotide sequence ID" value="NZ_CP059572.1"/>
</dbReference>
<gene>
    <name evidence="3" type="ORF">AGRA3207_006019</name>
</gene>
<evidence type="ECO:0000313" key="4">
    <source>
        <dbReference type="Proteomes" id="UP001049518"/>
    </source>
</evidence>
<organism evidence="3 4">
    <name type="scientific">Actinomadura graeca</name>
    <dbReference type="NCBI Taxonomy" id="2750812"/>
    <lineage>
        <taxon>Bacteria</taxon>
        <taxon>Bacillati</taxon>
        <taxon>Actinomycetota</taxon>
        <taxon>Actinomycetes</taxon>
        <taxon>Streptosporangiales</taxon>
        <taxon>Thermomonosporaceae</taxon>
        <taxon>Actinomadura</taxon>
    </lineage>
</organism>
<evidence type="ECO:0000256" key="1">
    <source>
        <dbReference type="SAM" id="MobiDB-lite"/>
    </source>
</evidence>
<accession>A0ABX8R2J0</accession>
<dbReference type="EMBL" id="CP059572">
    <property type="protein sequence ID" value="QXJ24649.1"/>
    <property type="molecule type" value="Genomic_DNA"/>
</dbReference>
<feature type="compositionally biased region" description="Low complexity" evidence="1">
    <location>
        <begin position="32"/>
        <end position="55"/>
    </location>
</feature>
<evidence type="ECO:0008006" key="5">
    <source>
        <dbReference type="Google" id="ProtNLM"/>
    </source>
</evidence>
<protein>
    <recommendedName>
        <fullName evidence="5">Lipoprotein</fullName>
    </recommendedName>
</protein>
<keyword evidence="4" id="KW-1185">Reference proteome</keyword>
<keyword evidence="2" id="KW-0732">Signal</keyword>
<dbReference type="Proteomes" id="UP001049518">
    <property type="component" value="Chromosome"/>
</dbReference>
<proteinExistence type="predicted"/>